<dbReference type="RefSeq" id="WP_131607913.1">
    <property type="nucleotide sequence ID" value="NZ_SJSM01000003.1"/>
</dbReference>
<keyword evidence="4" id="KW-1185">Reference proteome</keyword>
<dbReference type="AlphaFoldDB" id="A0A4R0NEG3"/>
<gene>
    <name evidence="3" type="ORF">EZ444_06440</name>
</gene>
<name>A0A4R0NEG3_9SPHI</name>
<dbReference type="Pfam" id="PF06250">
    <property type="entry name" value="YhcG_C"/>
    <property type="match status" value="1"/>
</dbReference>
<dbReference type="InterPro" id="IPR041527">
    <property type="entry name" value="YhcG_N"/>
</dbReference>
<dbReference type="Pfam" id="PF17761">
    <property type="entry name" value="DUF1016_N"/>
    <property type="match status" value="1"/>
</dbReference>
<feature type="domain" description="YhcG N-terminal" evidence="2">
    <location>
        <begin position="13"/>
        <end position="149"/>
    </location>
</feature>
<dbReference type="InterPro" id="IPR011856">
    <property type="entry name" value="tRNA_endonuc-like_dom_sf"/>
</dbReference>
<dbReference type="InterPro" id="IPR053148">
    <property type="entry name" value="PD-DEXK-like_domain"/>
</dbReference>
<reference evidence="3 4" key="1">
    <citation type="submission" date="2019-02" db="EMBL/GenBank/DDBJ databases">
        <title>Pedobacter sp. RP-3-8 sp. nov., isolated from Arctic soil.</title>
        <authorList>
            <person name="Dahal R.H."/>
        </authorList>
    </citation>
    <scope>NUCLEOTIDE SEQUENCE [LARGE SCALE GENOMIC DNA]</scope>
    <source>
        <strain evidence="3 4">RP-3-8</strain>
    </source>
</reference>
<evidence type="ECO:0000313" key="3">
    <source>
        <dbReference type="EMBL" id="TCC97552.1"/>
    </source>
</evidence>
<organism evidence="3 4">
    <name type="scientific">Pedobacter hiemivivus</name>
    <dbReference type="NCBI Taxonomy" id="2530454"/>
    <lineage>
        <taxon>Bacteria</taxon>
        <taxon>Pseudomonadati</taxon>
        <taxon>Bacteroidota</taxon>
        <taxon>Sphingobacteriia</taxon>
        <taxon>Sphingobacteriales</taxon>
        <taxon>Sphingobacteriaceae</taxon>
        <taxon>Pedobacter</taxon>
    </lineage>
</organism>
<protein>
    <submittedName>
        <fullName evidence="3">DUF1016 domain-containing protein</fullName>
    </submittedName>
</protein>
<comment type="caution">
    <text evidence="3">The sequence shown here is derived from an EMBL/GenBank/DDBJ whole genome shotgun (WGS) entry which is preliminary data.</text>
</comment>
<dbReference type="PANTHER" id="PTHR30547:SF0">
    <property type="entry name" value="BLR8175 PROTEIN"/>
    <property type="match status" value="1"/>
</dbReference>
<dbReference type="PANTHER" id="PTHR30547">
    <property type="entry name" value="UNCHARACTERIZED PROTEIN YHCG-RELATED"/>
    <property type="match status" value="1"/>
</dbReference>
<feature type="domain" description="YhcG PDDEXK nuclease" evidence="1">
    <location>
        <begin position="172"/>
        <end position="323"/>
    </location>
</feature>
<dbReference type="Proteomes" id="UP000291117">
    <property type="component" value="Unassembled WGS sequence"/>
</dbReference>
<dbReference type="GO" id="GO:0003676">
    <property type="term" value="F:nucleic acid binding"/>
    <property type="evidence" value="ECO:0007669"/>
    <property type="project" value="InterPro"/>
</dbReference>
<evidence type="ECO:0000259" key="2">
    <source>
        <dbReference type="Pfam" id="PF17761"/>
    </source>
</evidence>
<evidence type="ECO:0000313" key="4">
    <source>
        <dbReference type="Proteomes" id="UP000291117"/>
    </source>
</evidence>
<evidence type="ECO:0000259" key="1">
    <source>
        <dbReference type="Pfam" id="PF06250"/>
    </source>
</evidence>
<dbReference type="Gene3D" id="3.40.1350.10">
    <property type="match status" value="1"/>
</dbReference>
<dbReference type="InterPro" id="IPR009362">
    <property type="entry name" value="YhcG_C"/>
</dbReference>
<dbReference type="OrthoDB" id="9801263at2"/>
<dbReference type="EMBL" id="SJSM01000003">
    <property type="protein sequence ID" value="TCC97552.1"/>
    <property type="molecule type" value="Genomic_DNA"/>
</dbReference>
<sequence length="340" mass="39456">MELEKQQTQFILEIKEKVRSAQYEALKTVNTQLINLYWEIGKSITEKQKDGWGKSIVPKLSTELQKEFPGIGGFSSPNLWLMAQFYTEYQSVTNLVPLVREISWSKHITILKKCKNDMHQREFYIRATKKFGWTKDVLIHQIENKTFEKYLLNQTNLEKALPEPQKKLAQLAIKDHYTFDFLNITEGHQESDLEQTLIKNIKSFLLEMGSDYAFIGNQYKLEVGGQEFFIDLLLFHRKLQAMIAIELKIGDFLPEHKGKMEFYLAVLNDKVRLPHENESIGIIICKNKNRTVVEYSLNTSSLPIGVATYSTTNTLPNEYKSLLPSAKDIEDKLQGFFNET</sequence>
<accession>A0A4R0NEG3</accession>
<proteinExistence type="predicted"/>